<dbReference type="PROSITE" id="PS51296">
    <property type="entry name" value="RIESKE"/>
    <property type="match status" value="1"/>
</dbReference>
<dbReference type="Gene3D" id="2.102.10.10">
    <property type="entry name" value="Rieske [2Fe-2S] iron-sulphur domain"/>
    <property type="match status" value="1"/>
</dbReference>
<dbReference type="EMBL" id="JADPUN010000099">
    <property type="protein sequence ID" value="MBF9128967.1"/>
    <property type="molecule type" value="Genomic_DNA"/>
</dbReference>
<dbReference type="SUPFAM" id="SSF50022">
    <property type="entry name" value="ISP domain"/>
    <property type="match status" value="1"/>
</dbReference>
<reference evidence="7 8" key="1">
    <citation type="submission" date="2020-11" db="EMBL/GenBank/DDBJ databases">
        <title>A novel isolate from a Black sea contaminated sediment with potential to produce alkanes: Plantactinospora alkalitolerans sp. nov.</title>
        <authorList>
            <person name="Carro L."/>
            <person name="Veyisoglu A."/>
            <person name="Guven K."/>
            <person name="Schumann P."/>
            <person name="Klenk H.-P."/>
            <person name="Sahin N."/>
        </authorList>
    </citation>
    <scope>NUCLEOTIDE SEQUENCE [LARGE SCALE GENOMIC DNA]</scope>
    <source>
        <strain evidence="7 8">S1510</strain>
    </source>
</reference>
<feature type="compositionally biased region" description="Basic and acidic residues" evidence="5">
    <location>
        <begin position="109"/>
        <end position="127"/>
    </location>
</feature>
<dbReference type="RefSeq" id="WP_196200608.1">
    <property type="nucleotide sequence ID" value="NZ_JADPUN010000099.1"/>
</dbReference>
<evidence type="ECO:0000259" key="6">
    <source>
        <dbReference type="PROSITE" id="PS51296"/>
    </source>
</evidence>
<accession>A0ABS0GSU2</accession>
<dbReference type="PANTHER" id="PTHR21496">
    <property type="entry name" value="FERREDOXIN-RELATED"/>
    <property type="match status" value="1"/>
</dbReference>
<evidence type="ECO:0000256" key="3">
    <source>
        <dbReference type="ARBA" id="ARBA00023004"/>
    </source>
</evidence>
<dbReference type="InterPro" id="IPR017941">
    <property type="entry name" value="Rieske_2Fe-2S"/>
</dbReference>
<keyword evidence="8" id="KW-1185">Reference proteome</keyword>
<dbReference type="InterPro" id="IPR036922">
    <property type="entry name" value="Rieske_2Fe-2S_sf"/>
</dbReference>
<dbReference type="Pfam" id="PF00355">
    <property type="entry name" value="Rieske"/>
    <property type="match status" value="1"/>
</dbReference>
<dbReference type="Proteomes" id="UP000638560">
    <property type="component" value="Unassembled WGS sequence"/>
</dbReference>
<evidence type="ECO:0000256" key="1">
    <source>
        <dbReference type="ARBA" id="ARBA00022714"/>
    </source>
</evidence>
<organism evidence="7 8">
    <name type="scientific">Plantactinospora alkalitolerans</name>
    <dbReference type="NCBI Taxonomy" id="2789879"/>
    <lineage>
        <taxon>Bacteria</taxon>
        <taxon>Bacillati</taxon>
        <taxon>Actinomycetota</taxon>
        <taxon>Actinomycetes</taxon>
        <taxon>Micromonosporales</taxon>
        <taxon>Micromonosporaceae</taxon>
        <taxon>Plantactinospora</taxon>
    </lineage>
</organism>
<feature type="region of interest" description="Disordered" evidence="5">
    <location>
        <begin position="85"/>
        <end position="127"/>
    </location>
</feature>
<gene>
    <name evidence="7" type="ORF">I0C86_08210</name>
</gene>
<evidence type="ECO:0000256" key="5">
    <source>
        <dbReference type="SAM" id="MobiDB-lite"/>
    </source>
</evidence>
<keyword evidence="1" id="KW-0001">2Fe-2S</keyword>
<keyword evidence="3" id="KW-0408">Iron</keyword>
<dbReference type="PANTHER" id="PTHR21496:SF23">
    <property type="entry name" value="3-PHENYLPROPIONATE_CINNAMIC ACID DIOXYGENASE FERREDOXIN SUBUNIT"/>
    <property type="match status" value="1"/>
</dbReference>
<evidence type="ECO:0000313" key="7">
    <source>
        <dbReference type="EMBL" id="MBF9128967.1"/>
    </source>
</evidence>
<comment type="caution">
    <text evidence="7">The sequence shown here is derived from an EMBL/GenBank/DDBJ whole genome shotgun (WGS) entry which is preliminary data.</text>
</comment>
<sequence length="127" mass="13324">MTGPVTEFRLGRADALTVGEGQAYAVGDEMVAVFLLRSGEVRAVSAVCPHAGGPIADGLADAEVVICPLHQHVFDLASGCSRTGQPPLTSYPARIDEGELVVSVPKPAPADRAEPDSHPRPEVESRR</sequence>
<name>A0ABS0GSU2_9ACTN</name>
<keyword evidence="4" id="KW-0411">Iron-sulfur</keyword>
<proteinExistence type="predicted"/>
<feature type="domain" description="Rieske" evidence="6">
    <location>
        <begin position="8"/>
        <end position="102"/>
    </location>
</feature>
<evidence type="ECO:0000313" key="8">
    <source>
        <dbReference type="Proteomes" id="UP000638560"/>
    </source>
</evidence>
<evidence type="ECO:0000256" key="2">
    <source>
        <dbReference type="ARBA" id="ARBA00022723"/>
    </source>
</evidence>
<keyword evidence="2" id="KW-0479">Metal-binding</keyword>
<evidence type="ECO:0000256" key="4">
    <source>
        <dbReference type="ARBA" id="ARBA00023014"/>
    </source>
</evidence>
<protein>
    <submittedName>
        <fullName evidence="7">Rieske (2Fe-2S) protein</fullName>
    </submittedName>
</protein>